<dbReference type="GO" id="GO:0000166">
    <property type="term" value="F:nucleotide binding"/>
    <property type="evidence" value="ECO:0007669"/>
    <property type="project" value="UniProtKB-KW"/>
</dbReference>
<protein>
    <submittedName>
        <fullName evidence="6">Fucokinase domain-containing protein</fullName>
    </submittedName>
</protein>
<sequence>MEKKWDAVVLTASDVAQKKAFEMQLEMLPRLQDYAEKYFVYEDTPAGVRIGSGGSTILALNRLTDYYKKEFSIKKILIIHSGGLSQRLPVASALGKVFLLLPGEKTMLEMKLIFYRPILHAMLAGVVISASDTLEFIPENIGSIIPGEVTLFAHPSSIKVAMEHGVYVLKDGSLETVLQKPTLEELKESGALSPNSDLPISEDLYGAHELEGDEHALTDSFFVLSSAIALHLASLKVHEPFDCETCCYGDFLRALGTFPQTKYLETHEPLATWRQRFASIFRGLSCRVVVLPQNSFFHFGTPQEIFKHLIPNSVFCRRFGIPTQHYLLSSITDDSKIGETSFAEWSYFPSGVSVGDKSLISDLSSLEYVEFPPSIMAMTLILIGSNGSSEYVTAIFSTDDDIKVKKNTLKWFKEELHYEKPTSLWEAKIFKVCSSPEESLKATLLSVKDGLNSDSCISFSEALLRKDVVKMVDFRKDRIP</sequence>
<dbReference type="Proteomes" id="UP000274131">
    <property type="component" value="Unassembled WGS sequence"/>
</dbReference>
<dbReference type="AlphaFoldDB" id="A0A0N4V1Y1"/>
<evidence type="ECO:0000313" key="4">
    <source>
        <dbReference type="EMBL" id="VDD88549.1"/>
    </source>
</evidence>
<name>A0A0N4V1Y1_ENTVE</name>
<dbReference type="WBParaSite" id="EVEC_0000398401-mRNA-1">
    <property type="protein sequence ID" value="EVEC_0000398401-mRNA-1"/>
    <property type="gene ID" value="EVEC_0000398401"/>
</dbReference>
<evidence type="ECO:0000313" key="6">
    <source>
        <dbReference type="WBParaSite" id="EVEC_0000398401-mRNA-1"/>
    </source>
</evidence>
<evidence type="ECO:0000313" key="5">
    <source>
        <dbReference type="Proteomes" id="UP000274131"/>
    </source>
</evidence>
<keyword evidence="5" id="KW-1185">Reference proteome</keyword>
<feature type="domain" description="GDP-fucose pyrophosphorylase" evidence="3">
    <location>
        <begin position="71"/>
        <end position="434"/>
    </location>
</feature>
<keyword evidence="1" id="KW-0808">Transferase</keyword>
<dbReference type="EMBL" id="UXUI01007659">
    <property type="protein sequence ID" value="VDD88549.1"/>
    <property type="molecule type" value="Genomic_DNA"/>
</dbReference>
<evidence type="ECO:0000259" key="3">
    <source>
        <dbReference type="Pfam" id="PF07959"/>
    </source>
</evidence>
<dbReference type="InterPro" id="IPR012887">
    <property type="entry name" value="GDP_fucose_pyrophosphorylase"/>
</dbReference>
<dbReference type="GO" id="GO:0016772">
    <property type="term" value="F:transferase activity, transferring phosphorus-containing groups"/>
    <property type="evidence" value="ECO:0007669"/>
    <property type="project" value="InterPro"/>
</dbReference>
<dbReference type="GO" id="GO:0042350">
    <property type="term" value="P:GDP-L-fucose biosynthetic process"/>
    <property type="evidence" value="ECO:0007669"/>
    <property type="project" value="UniProtKB-ARBA"/>
</dbReference>
<dbReference type="STRING" id="51028.A0A0N4V1Y1"/>
<keyword evidence="2" id="KW-0547">Nucleotide-binding</keyword>
<gene>
    <name evidence="4" type="ORF">EVEC_LOCUS3692</name>
</gene>
<accession>A0A0N4V1Y1</accession>
<evidence type="ECO:0000256" key="2">
    <source>
        <dbReference type="ARBA" id="ARBA00022741"/>
    </source>
</evidence>
<dbReference type="OrthoDB" id="10062280at2759"/>
<reference evidence="4 5" key="2">
    <citation type="submission" date="2018-10" db="EMBL/GenBank/DDBJ databases">
        <authorList>
            <consortium name="Pathogen Informatics"/>
        </authorList>
    </citation>
    <scope>NUCLEOTIDE SEQUENCE [LARGE SCALE GENOMIC DNA]</scope>
</reference>
<dbReference type="PANTHER" id="PTHR15045:SF1">
    <property type="entry name" value="FUCOSE-1-PHOSPHATE GUANYLYLTRANSFERASE"/>
    <property type="match status" value="1"/>
</dbReference>
<evidence type="ECO:0000256" key="1">
    <source>
        <dbReference type="ARBA" id="ARBA00022679"/>
    </source>
</evidence>
<reference evidence="6" key="1">
    <citation type="submission" date="2017-02" db="UniProtKB">
        <authorList>
            <consortium name="WormBaseParasite"/>
        </authorList>
    </citation>
    <scope>IDENTIFICATION</scope>
</reference>
<dbReference type="PANTHER" id="PTHR15045">
    <property type="entry name" value="FUCOSE-1-PHOSPHATE GUANYLYLTRANSFERASE"/>
    <property type="match status" value="1"/>
</dbReference>
<organism evidence="6">
    <name type="scientific">Enterobius vermicularis</name>
    <name type="common">Human pinworm</name>
    <dbReference type="NCBI Taxonomy" id="51028"/>
    <lineage>
        <taxon>Eukaryota</taxon>
        <taxon>Metazoa</taxon>
        <taxon>Ecdysozoa</taxon>
        <taxon>Nematoda</taxon>
        <taxon>Chromadorea</taxon>
        <taxon>Rhabditida</taxon>
        <taxon>Spirurina</taxon>
        <taxon>Oxyuridomorpha</taxon>
        <taxon>Oxyuroidea</taxon>
        <taxon>Oxyuridae</taxon>
        <taxon>Enterobius</taxon>
    </lineage>
</organism>
<dbReference type="Pfam" id="PF07959">
    <property type="entry name" value="Fucose_pyrophosphorylase"/>
    <property type="match status" value="1"/>
</dbReference>
<proteinExistence type="predicted"/>